<proteinExistence type="predicted"/>
<evidence type="ECO:0000313" key="1">
    <source>
        <dbReference type="EMBL" id="KKL56661.1"/>
    </source>
</evidence>
<name>A0A0F9DSF3_9ZZZZ</name>
<dbReference type="AlphaFoldDB" id="A0A0F9DSF3"/>
<gene>
    <name evidence="1" type="ORF">LCGC14_2243180</name>
</gene>
<sequence length="605" mass="65170">GPSWIVKRIVVMTTAGGASFFFVTDDSAGMIIDDNTTTTATIDVADATLSAGTLVDKFFRRMILPEQAGMLAYGSRLVTWGGRSRIPFPNLDFDGGFDPADLKLPAGWSEGAGGENDGSAKETSDTYLGHALKVTGDGATAVRAHMNVGMPPSFGEAFLQVGKKYKIRFRAKRSAGVTQGNIQFRLNSTSNDFPSVAITSVSATQFGIHETELASGLTEVAASGVTQMKFRVTGTLDSGESVIIDDIQLMEVGNEFESSIVRVSDAESPEAFDNVKGFLQVSPDDGQKVVTCFKYRDLLFICKERSLYVTRDDGVNPAALWPVNFVDNIGCDSLHGAATAGEQFAIISYRAGVYAIFGLRPVKVNQEIQQSPAGFVSWDDREEPQAYKNHVMIDAEKKNVFVSVVRRGGTWPNRTFVLNYWKGWGEQERKWSHDQYLEGTALVSSTGNIGTVRTIGNNGLSMAVDEHIGNKVVITSGPLSGEVRTVISNTATLLTHGGPDLAFGFGDSFEVRGSPGISASKLIEESGKQSIFFGWDELNLYRHANGNDDGDVIEHSYRGAYAGFQGSYGDNLFGALSIHGLTSGSNLIIEALLIDETLNTLSQAG</sequence>
<comment type="caution">
    <text evidence="1">The sequence shown here is derived from an EMBL/GenBank/DDBJ whole genome shotgun (WGS) entry which is preliminary data.</text>
</comment>
<dbReference type="EMBL" id="LAZR01030419">
    <property type="protein sequence ID" value="KKL56661.1"/>
    <property type="molecule type" value="Genomic_DNA"/>
</dbReference>
<accession>A0A0F9DSF3</accession>
<organism evidence="1">
    <name type="scientific">marine sediment metagenome</name>
    <dbReference type="NCBI Taxonomy" id="412755"/>
    <lineage>
        <taxon>unclassified sequences</taxon>
        <taxon>metagenomes</taxon>
        <taxon>ecological metagenomes</taxon>
    </lineage>
</organism>
<feature type="non-terminal residue" evidence="1">
    <location>
        <position position="605"/>
    </location>
</feature>
<protein>
    <submittedName>
        <fullName evidence="1">Uncharacterized protein</fullName>
    </submittedName>
</protein>
<feature type="non-terminal residue" evidence="1">
    <location>
        <position position="1"/>
    </location>
</feature>
<dbReference type="Gene3D" id="2.60.120.260">
    <property type="entry name" value="Galactose-binding domain-like"/>
    <property type="match status" value="1"/>
</dbReference>
<reference evidence="1" key="1">
    <citation type="journal article" date="2015" name="Nature">
        <title>Complex archaea that bridge the gap between prokaryotes and eukaryotes.</title>
        <authorList>
            <person name="Spang A."/>
            <person name="Saw J.H."/>
            <person name="Jorgensen S.L."/>
            <person name="Zaremba-Niedzwiedzka K."/>
            <person name="Martijn J."/>
            <person name="Lind A.E."/>
            <person name="van Eijk R."/>
            <person name="Schleper C."/>
            <person name="Guy L."/>
            <person name="Ettema T.J."/>
        </authorList>
    </citation>
    <scope>NUCLEOTIDE SEQUENCE</scope>
</reference>